<name>A0A226E9R4_FOLCA</name>
<dbReference type="EMBL" id="LNIX01000005">
    <property type="protein sequence ID" value="OXA53356.1"/>
    <property type="molecule type" value="Genomic_DNA"/>
</dbReference>
<protein>
    <submittedName>
        <fullName evidence="1">DnaJ protein</fullName>
    </submittedName>
</protein>
<proteinExistence type="predicted"/>
<dbReference type="OMA" id="HTIYEEM"/>
<accession>A0A226E9R4</accession>
<dbReference type="Gene3D" id="1.10.287.110">
    <property type="entry name" value="DnaJ domain"/>
    <property type="match status" value="1"/>
</dbReference>
<dbReference type="Proteomes" id="UP000198287">
    <property type="component" value="Unassembled WGS sequence"/>
</dbReference>
<reference evidence="1 2" key="1">
    <citation type="submission" date="2015-12" db="EMBL/GenBank/DDBJ databases">
        <title>The genome of Folsomia candida.</title>
        <authorList>
            <person name="Faddeeva A."/>
            <person name="Derks M.F."/>
            <person name="Anvar Y."/>
            <person name="Smit S."/>
            <person name="Van Straalen N."/>
            <person name="Roelofs D."/>
        </authorList>
    </citation>
    <scope>NUCLEOTIDE SEQUENCE [LARGE SCALE GENOMIC DNA]</scope>
    <source>
        <strain evidence="1 2">VU population</strain>
        <tissue evidence="1">Whole body</tissue>
    </source>
</reference>
<dbReference type="InterPro" id="IPR001623">
    <property type="entry name" value="DnaJ_domain"/>
</dbReference>
<comment type="caution">
    <text evidence="1">The sequence shown here is derived from an EMBL/GenBank/DDBJ whole genome shotgun (WGS) entry which is preliminary data.</text>
</comment>
<evidence type="ECO:0000313" key="1">
    <source>
        <dbReference type="EMBL" id="OXA53356.1"/>
    </source>
</evidence>
<evidence type="ECO:0000313" key="2">
    <source>
        <dbReference type="Proteomes" id="UP000198287"/>
    </source>
</evidence>
<organism evidence="1 2">
    <name type="scientific">Folsomia candida</name>
    <name type="common">Springtail</name>
    <dbReference type="NCBI Taxonomy" id="158441"/>
    <lineage>
        <taxon>Eukaryota</taxon>
        <taxon>Metazoa</taxon>
        <taxon>Ecdysozoa</taxon>
        <taxon>Arthropoda</taxon>
        <taxon>Hexapoda</taxon>
        <taxon>Collembola</taxon>
        <taxon>Entomobryomorpha</taxon>
        <taxon>Isotomoidea</taxon>
        <taxon>Isotomidae</taxon>
        <taxon>Proisotominae</taxon>
        <taxon>Folsomia</taxon>
    </lineage>
</organism>
<dbReference type="OrthoDB" id="376357at2759"/>
<gene>
    <name evidence="1" type="ORF">Fcan01_10325</name>
</gene>
<keyword evidence="2" id="KW-1185">Reference proteome</keyword>
<dbReference type="InterPro" id="IPR036869">
    <property type="entry name" value="J_dom_sf"/>
</dbReference>
<sequence length="333" mass="36635">MDLTLEEKDAIQNALIAQYCADPEGLTRVLHYLNVLDDKYQEGGAKTQIPQVWRTLHLTLKKPIIFKEYADRLVADTKRADFDEAFRNSMHTIYEEMLDLGFNDERKVGVKKATWLSAKLGVASVLAEDIVEGLCNVLPKLSCSEVASGADEVVGFFQGGLGNVVLVGLSAVFLSFEPYKALRDYFSGKICGKRAANEFIDASAEILGGAVCGLGGAAIGAIGGPVGVLVGGIAASYAGYKMFNIPRERALEAAYDYFRVTMNSSNDEINKAFRLKCLATHPDKGGRTEEFLLVQFHMTAIRELRGKKLPIADWIKSGFQFRKEEAKPKFIMN</sequence>
<dbReference type="AlphaFoldDB" id="A0A226E9R4"/>
<dbReference type="CDD" id="cd06257">
    <property type="entry name" value="DnaJ"/>
    <property type="match status" value="1"/>
</dbReference>
<dbReference type="SUPFAM" id="SSF46565">
    <property type="entry name" value="Chaperone J-domain"/>
    <property type="match status" value="1"/>
</dbReference>